<proteinExistence type="predicted"/>
<feature type="coiled-coil region" evidence="1">
    <location>
        <begin position="3"/>
        <end position="33"/>
    </location>
</feature>
<dbReference type="AlphaFoldDB" id="A0A0F7JYZ3"/>
<keyword evidence="1" id="KW-0175">Coiled coil</keyword>
<reference evidence="3 4" key="1">
    <citation type="journal article" date="2015" name="Genome Announc.">
        <title>Complete Genome Sequence of Sedimenticola thiotaurini Strain SIP-G1, a Polyphosphate- and Polyhydroxyalkanoate-Accumulating Sulfur-Oxidizing Gammaproteobacterium Isolated from Salt Marsh Sediments.</title>
        <authorList>
            <person name="Flood B.E."/>
            <person name="Jones D.S."/>
            <person name="Bailey J.V."/>
        </authorList>
    </citation>
    <scope>NUCLEOTIDE SEQUENCE [LARGE SCALE GENOMIC DNA]</scope>
    <source>
        <strain evidence="3 4">SIP-G1</strain>
    </source>
</reference>
<keyword evidence="4" id="KW-1185">Reference proteome</keyword>
<feature type="transmembrane region" description="Helical" evidence="2">
    <location>
        <begin position="73"/>
        <end position="96"/>
    </location>
</feature>
<keyword evidence="2" id="KW-0812">Transmembrane</keyword>
<evidence type="ECO:0000313" key="3">
    <source>
        <dbReference type="EMBL" id="AKH19918.1"/>
    </source>
</evidence>
<dbReference type="EMBL" id="CP011412">
    <property type="protein sequence ID" value="AKH19918.1"/>
    <property type="molecule type" value="Genomic_DNA"/>
</dbReference>
<dbReference type="PATRIC" id="fig|1543721.4.peg.1169"/>
<dbReference type="KEGG" id="seds:AAY24_05635"/>
<keyword evidence="2" id="KW-1133">Transmembrane helix</keyword>
<dbReference type="Proteomes" id="UP000034410">
    <property type="component" value="Chromosome"/>
</dbReference>
<accession>A0A0F7JYZ3</accession>
<keyword evidence="2" id="KW-0472">Membrane</keyword>
<evidence type="ECO:0000256" key="1">
    <source>
        <dbReference type="SAM" id="Coils"/>
    </source>
</evidence>
<dbReference type="RefSeq" id="WP_046858853.1">
    <property type="nucleotide sequence ID" value="NZ_CP011412.1"/>
</dbReference>
<evidence type="ECO:0000256" key="2">
    <source>
        <dbReference type="SAM" id="Phobius"/>
    </source>
</evidence>
<sequence>MTKLKLEEILERLQKLQTELEREIDQLLIEKRRQFHYSLEQGKVRFEQSFRALHRRQRVGLWRYLRGARIRHLLSAPIIYSVIIPLALLDLMITVYQHTCFRIYGIPLVRRADYLSVDRLQLSYLNAIEKLNCLYCSYGNGVVEYCREISARTEQYWCPIKHAQRTPDPHHLVEKFFDYGDAEAYRQRLQHLRRQWDECEPADRSGTGTGT</sequence>
<dbReference type="OrthoDB" id="9795505at2"/>
<name>A0A0F7JYZ3_9GAMM</name>
<evidence type="ECO:0000313" key="4">
    <source>
        <dbReference type="Proteomes" id="UP000034410"/>
    </source>
</evidence>
<gene>
    <name evidence="3" type="ORF">AAY24_05635</name>
</gene>
<organism evidence="3 4">
    <name type="scientific">Sedimenticola thiotaurini</name>
    <dbReference type="NCBI Taxonomy" id="1543721"/>
    <lineage>
        <taxon>Bacteria</taxon>
        <taxon>Pseudomonadati</taxon>
        <taxon>Pseudomonadota</taxon>
        <taxon>Gammaproteobacteria</taxon>
        <taxon>Chromatiales</taxon>
        <taxon>Sedimenticolaceae</taxon>
        <taxon>Sedimenticola</taxon>
    </lineage>
</organism>
<protein>
    <submittedName>
        <fullName evidence="3">Uncharacterized protein</fullName>
    </submittedName>
</protein>